<evidence type="ECO:0000313" key="1">
    <source>
        <dbReference type="EMBL" id="GJT56384.1"/>
    </source>
</evidence>
<reference evidence="1" key="1">
    <citation type="journal article" date="2022" name="Int. J. Mol. Sci.">
        <title>Draft Genome of Tanacetum Coccineum: Genomic Comparison of Closely Related Tanacetum-Family Plants.</title>
        <authorList>
            <person name="Yamashiro T."/>
            <person name="Shiraishi A."/>
            <person name="Nakayama K."/>
            <person name="Satake H."/>
        </authorList>
    </citation>
    <scope>NUCLEOTIDE SEQUENCE</scope>
</reference>
<sequence>MLLMPLDLLLPSLTSKGSVLKRVKLNGSLAHSERIFALAEVPVNGNEPATETLQLFKNWKAEEEEEANNQRLLQLRRDHEEQLASMPRYNLFEDDSYEDEAYYTDEDDFEALDYEDAHLAFDREKSLKFYF</sequence>
<protein>
    <submittedName>
        <fullName evidence="1">Uncharacterized protein</fullName>
    </submittedName>
</protein>
<proteinExistence type="predicted"/>
<dbReference type="Proteomes" id="UP001151760">
    <property type="component" value="Unassembled WGS sequence"/>
</dbReference>
<evidence type="ECO:0000313" key="2">
    <source>
        <dbReference type="Proteomes" id="UP001151760"/>
    </source>
</evidence>
<accession>A0ABQ5EZM1</accession>
<gene>
    <name evidence="1" type="ORF">Tco_0991438</name>
</gene>
<comment type="caution">
    <text evidence="1">The sequence shown here is derived from an EMBL/GenBank/DDBJ whole genome shotgun (WGS) entry which is preliminary data.</text>
</comment>
<name>A0ABQ5EZM1_9ASTR</name>
<keyword evidence="2" id="KW-1185">Reference proteome</keyword>
<organism evidence="1 2">
    <name type="scientific">Tanacetum coccineum</name>
    <dbReference type="NCBI Taxonomy" id="301880"/>
    <lineage>
        <taxon>Eukaryota</taxon>
        <taxon>Viridiplantae</taxon>
        <taxon>Streptophyta</taxon>
        <taxon>Embryophyta</taxon>
        <taxon>Tracheophyta</taxon>
        <taxon>Spermatophyta</taxon>
        <taxon>Magnoliopsida</taxon>
        <taxon>eudicotyledons</taxon>
        <taxon>Gunneridae</taxon>
        <taxon>Pentapetalae</taxon>
        <taxon>asterids</taxon>
        <taxon>campanulids</taxon>
        <taxon>Asterales</taxon>
        <taxon>Asteraceae</taxon>
        <taxon>Asteroideae</taxon>
        <taxon>Anthemideae</taxon>
        <taxon>Anthemidinae</taxon>
        <taxon>Tanacetum</taxon>
    </lineage>
</organism>
<reference evidence="1" key="2">
    <citation type="submission" date="2022-01" db="EMBL/GenBank/DDBJ databases">
        <authorList>
            <person name="Yamashiro T."/>
            <person name="Shiraishi A."/>
            <person name="Satake H."/>
            <person name="Nakayama K."/>
        </authorList>
    </citation>
    <scope>NUCLEOTIDE SEQUENCE</scope>
</reference>
<dbReference type="EMBL" id="BQNB010016840">
    <property type="protein sequence ID" value="GJT56384.1"/>
    <property type="molecule type" value="Genomic_DNA"/>
</dbReference>